<keyword evidence="3" id="KW-0255">Endonuclease</keyword>
<dbReference type="Pfam" id="PF08340">
    <property type="entry name" value="YicC-like_C"/>
    <property type="match status" value="1"/>
</dbReference>
<comment type="cofactor">
    <cofactor evidence="1">
        <name>a divalent metal cation</name>
        <dbReference type="ChEBI" id="CHEBI:60240"/>
    </cofactor>
</comment>
<protein>
    <submittedName>
        <fullName evidence="9">Predicted protein</fullName>
    </submittedName>
</protein>
<evidence type="ECO:0000256" key="2">
    <source>
        <dbReference type="ARBA" id="ARBA00022722"/>
    </source>
</evidence>
<evidence type="ECO:0000256" key="3">
    <source>
        <dbReference type="ARBA" id="ARBA00022759"/>
    </source>
</evidence>
<evidence type="ECO:0000259" key="7">
    <source>
        <dbReference type="Pfam" id="PF03755"/>
    </source>
</evidence>
<keyword evidence="6" id="KW-0472">Membrane</keyword>
<dbReference type="GO" id="GO:0016787">
    <property type="term" value="F:hydrolase activity"/>
    <property type="evidence" value="ECO:0007669"/>
    <property type="project" value="UniProtKB-KW"/>
</dbReference>
<evidence type="ECO:0000256" key="6">
    <source>
        <dbReference type="SAM" id="Phobius"/>
    </source>
</evidence>
<feature type="domain" description="Endoribonuclease YicC-like N-terminal" evidence="7">
    <location>
        <begin position="192"/>
        <end position="327"/>
    </location>
</feature>
<feature type="transmembrane region" description="Helical" evidence="6">
    <location>
        <begin position="150"/>
        <end position="170"/>
    </location>
</feature>
<dbReference type="NCBIfam" id="TIGR00255">
    <property type="entry name" value="YicC/YloC family endoribonuclease"/>
    <property type="match status" value="1"/>
</dbReference>
<comment type="similarity">
    <text evidence="5">Belongs to the YicC/YloC family.</text>
</comment>
<evidence type="ECO:0000256" key="1">
    <source>
        <dbReference type="ARBA" id="ARBA00001968"/>
    </source>
</evidence>
<dbReference type="PANTHER" id="PTHR30636">
    <property type="entry name" value="UPF0701 PROTEIN YICC"/>
    <property type="match status" value="1"/>
</dbReference>
<dbReference type="Pfam" id="PF03755">
    <property type="entry name" value="YicC-like_N"/>
    <property type="match status" value="1"/>
</dbReference>
<keyword evidence="4" id="KW-0378">Hydrolase</keyword>
<organism>
    <name type="scientific">Physcomitrium patens</name>
    <name type="common">Spreading-leaved earth moss</name>
    <name type="synonym">Physcomitrella patens</name>
    <dbReference type="NCBI Taxonomy" id="3218"/>
    <lineage>
        <taxon>Eukaryota</taxon>
        <taxon>Viridiplantae</taxon>
        <taxon>Streptophyta</taxon>
        <taxon>Embryophyta</taxon>
        <taxon>Bryophyta</taxon>
        <taxon>Bryophytina</taxon>
        <taxon>Bryopsida</taxon>
        <taxon>Funariidae</taxon>
        <taxon>Funariales</taxon>
        <taxon>Funariaceae</taxon>
        <taxon>Physcomitrium</taxon>
    </lineage>
</organism>
<sequence>MTPQQLWIASISLGALGLVLWACALVWKLWRSARASSQVARILQARDTASTPKAATKSAMQANDAQLLNPLSINVRSSDSPQAAAANLPPPAWLQWGVAKALLADEDRKLLDQAGVGTRNGSMAYVASRMVLCVVLPLLALGVLRPGENAALIYGFLGVSLGLMLPKWFLRSRAKGRREQHGASAEDGGASDRNSRLGLEIRSVNSRFLDLSFRLPDELRAHEPALRALLTARLKRGKVEVRAAIDNDDGNSLPDPSTAMLQRLAMLQDTVQSWLPDARSLSVSDALRLASGGANSAIDWSSVLPTLAEQALTELLEARAREGKRLATMLLDRIAQLRKLAADATPLVPQLVEQQRLRFMERWKEAMALAEGAVAPEAAQDRALTEATAFAIRIDVAEEVTRLDSHLDEIQSLLKKGGEIGKRLDFLIQELHREANTLGSKSATLELTRISVDMKVLIEQMREQVQNIE</sequence>
<feature type="transmembrane region" description="Helical" evidence="6">
    <location>
        <begin position="126"/>
        <end position="144"/>
    </location>
</feature>
<evidence type="ECO:0000313" key="9">
    <source>
        <dbReference type="EMBL" id="EDQ48445.1"/>
    </source>
</evidence>
<dbReference type="InterPro" id="IPR005229">
    <property type="entry name" value="YicC/YloC-like"/>
</dbReference>
<feature type="transmembrane region" description="Helical" evidence="6">
    <location>
        <begin position="6"/>
        <end position="27"/>
    </location>
</feature>
<name>A9U7A8_PHYPA</name>
<evidence type="ECO:0000259" key="8">
    <source>
        <dbReference type="Pfam" id="PF08340"/>
    </source>
</evidence>
<reference evidence="9" key="1">
    <citation type="journal article" date="2008" name="Science">
        <title>The Physcomitrella genome reveals evolutionary insights into the conquest of land by plants.</title>
        <authorList>
            <person name="Rensing S."/>
            <person name="Lang D."/>
            <person name="Zimmer A."/>
            <person name="Terry A."/>
            <person name="Salamov A."/>
            <person name="Shapiro H."/>
            <person name="Nishiyama T."/>
            <person name="Perroud P.-F."/>
            <person name="Lindquist E."/>
            <person name="Kamisugi Y."/>
            <person name="Tanahashi T."/>
            <person name="Sakakibara K."/>
            <person name="Fujita T."/>
            <person name="Oishi K."/>
            <person name="Shin-I T."/>
            <person name="Kuroki Y."/>
            <person name="Toyoda A."/>
            <person name="Suzuki Y."/>
            <person name="Hashimoto A."/>
            <person name="Yamaguchi K."/>
            <person name="Sugano A."/>
            <person name="Kohara Y."/>
            <person name="Fujiyama A."/>
            <person name="Anterola A."/>
            <person name="Aoki S."/>
            <person name="Ashton N."/>
            <person name="Barbazuk W.B."/>
            <person name="Barker E."/>
            <person name="Bennetzen J."/>
            <person name="Bezanilla M."/>
            <person name="Blankenship R."/>
            <person name="Cho S.H."/>
            <person name="Dutcher S."/>
            <person name="Estelle M."/>
            <person name="Fawcett J.A."/>
            <person name="Gundlach H."/>
            <person name="Hanada K."/>
            <person name="Heyl A."/>
            <person name="Hicks K.A."/>
            <person name="Hugh J."/>
            <person name="Lohr M."/>
            <person name="Mayer K."/>
            <person name="Melkozernov A."/>
            <person name="Murata T."/>
            <person name="Nelson D."/>
            <person name="Pils B."/>
            <person name="Prigge M."/>
            <person name="Reiss B."/>
            <person name="Renner T."/>
            <person name="Rombauts S."/>
            <person name="Rushton P."/>
            <person name="Sanderfoot A."/>
            <person name="Schween G."/>
            <person name="Shiu S.-H."/>
            <person name="Stueber K."/>
            <person name="Theodoulou F.L."/>
            <person name="Tu H."/>
            <person name="Van de Peer Y."/>
            <person name="Verrier P.J."/>
            <person name="Waters E."/>
            <person name="Wood A."/>
            <person name="Yang L."/>
            <person name="Cove D."/>
            <person name="Cuming A."/>
            <person name="Hasebe M."/>
            <person name="Lucas S."/>
            <person name="Mishler D.B."/>
            <person name="Reski R."/>
            <person name="Grigoriev I."/>
            <person name="Quatrano R.S."/>
            <person name="Boore J.L."/>
        </authorList>
    </citation>
    <scope>NUCLEOTIDE SEQUENCE [LARGE SCALE GENOMIC DNA]</scope>
</reference>
<dbReference type="PANTHER" id="PTHR30636:SF3">
    <property type="entry name" value="UPF0701 PROTEIN YICC"/>
    <property type="match status" value="1"/>
</dbReference>
<gene>
    <name evidence="9" type="ORF">PHYPADRAFT_103796</name>
</gene>
<evidence type="ECO:0000256" key="4">
    <source>
        <dbReference type="ARBA" id="ARBA00022801"/>
    </source>
</evidence>
<proteinExistence type="inferred from homology"/>
<accession>A9U7A8</accession>
<keyword evidence="2" id="KW-0540">Nuclease</keyword>
<dbReference type="GO" id="GO:0004521">
    <property type="term" value="F:RNA endonuclease activity"/>
    <property type="evidence" value="ECO:0007669"/>
    <property type="project" value="InterPro"/>
</dbReference>
<keyword evidence="6" id="KW-0812">Transmembrane</keyword>
<evidence type="ECO:0000256" key="5">
    <source>
        <dbReference type="ARBA" id="ARBA00035648"/>
    </source>
</evidence>
<feature type="domain" description="Endoribonuclease YicC-like C-terminal" evidence="8">
    <location>
        <begin position="348"/>
        <end position="469"/>
    </location>
</feature>
<dbReference type="InterPro" id="IPR013527">
    <property type="entry name" value="YicC-like_N"/>
</dbReference>
<dbReference type="EMBL" id="DS546414">
    <property type="protein sequence ID" value="EDQ48445.1"/>
    <property type="molecule type" value="Genomic_DNA"/>
</dbReference>
<dbReference type="InterPro" id="IPR013551">
    <property type="entry name" value="YicC-like_C"/>
</dbReference>
<dbReference type="AlphaFoldDB" id="A9U7A8"/>
<keyword evidence="6" id="KW-1133">Transmembrane helix</keyword>